<keyword evidence="1" id="KW-0560">Oxidoreductase</keyword>
<dbReference type="PANTHER" id="PTHR13847">
    <property type="entry name" value="SARCOSINE DEHYDROGENASE-RELATED"/>
    <property type="match status" value="1"/>
</dbReference>
<feature type="domain" description="FAD dependent oxidoreductase" evidence="2">
    <location>
        <begin position="31"/>
        <end position="388"/>
    </location>
</feature>
<proteinExistence type="predicted"/>
<name>A0A2N5DAB7_9CAUL</name>
<evidence type="ECO:0000313" key="3">
    <source>
        <dbReference type="EMBL" id="PLR22916.1"/>
    </source>
</evidence>
<evidence type="ECO:0000256" key="1">
    <source>
        <dbReference type="ARBA" id="ARBA00023002"/>
    </source>
</evidence>
<dbReference type="Pfam" id="PF01266">
    <property type="entry name" value="DAO"/>
    <property type="match status" value="1"/>
</dbReference>
<dbReference type="Gene3D" id="3.30.9.10">
    <property type="entry name" value="D-Amino Acid Oxidase, subunit A, domain 2"/>
    <property type="match status" value="1"/>
</dbReference>
<reference evidence="3 4" key="1">
    <citation type="submission" date="2017-12" db="EMBL/GenBank/DDBJ databases">
        <title>The genome sequence of Caulobacter sp. 410.</title>
        <authorList>
            <person name="Gao J."/>
            <person name="Mao X."/>
            <person name="Sun J."/>
        </authorList>
    </citation>
    <scope>NUCLEOTIDE SEQUENCE [LARGE SCALE GENOMIC DNA]</scope>
    <source>
        <strain evidence="3 4">410</strain>
    </source>
</reference>
<dbReference type="EMBL" id="PJRS01000036">
    <property type="protein sequence ID" value="PLR22916.1"/>
    <property type="molecule type" value="Genomic_DNA"/>
</dbReference>
<dbReference type="GO" id="GO:0016491">
    <property type="term" value="F:oxidoreductase activity"/>
    <property type="evidence" value="ECO:0007669"/>
    <property type="project" value="UniProtKB-KW"/>
</dbReference>
<accession>A0A2N5DAB7</accession>
<gene>
    <name evidence="3" type="ORF">SGCZBJ_17250</name>
</gene>
<sequence>MNTGHPATSWYAATATPFDPLPALDGDAFADVCVVGAGYTGLGAALELASRGVSVVVLEAAQVGSGASGRNGGQVHMGQRNDQAWLEKTVGRDDAMALWRMALDARSHLAATIAEHAIACDFTPGMIHARHKPGGEGEDLDHIEFMAARYGYHELEPIDEDALAEELGTGVYHGGTRDNGGGHLHPLNLALGLARAALARGAVIFERSRARAWRKEGGRREGGKIVVETAAGRVLCDQLILTGDGYLDELAGGEARARVMPINNFVLATEPLGERAETIIRSNAAVADSRFVVNYFRKSPDGRLLFGGGENYRPGFPPDVPGFVRRHMLKIYPDLADVAVTHAWGGTLGITVHRAPFVRELAPGVRVAAGYSGQGVMLAPWFGKLLADAALGETGGVELLSRLPTPPFPGGRLLRWPLTVAGLSWYALRDRL</sequence>
<dbReference type="OrthoDB" id="9806601at2"/>
<dbReference type="RefSeq" id="WP_101719216.1">
    <property type="nucleotide sequence ID" value="NZ_PJRS01000036.1"/>
</dbReference>
<dbReference type="InterPro" id="IPR036188">
    <property type="entry name" value="FAD/NAD-bd_sf"/>
</dbReference>
<dbReference type="InterPro" id="IPR006076">
    <property type="entry name" value="FAD-dep_OxRdtase"/>
</dbReference>
<dbReference type="Gene3D" id="3.50.50.60">
    <property type="entry name" value="FAD/NAD(P)-binding domain"/>
    <property type="match status" value="1"/>
</dbReference>
<protein>
    <submittedName>
        <fullName evidence="3">FAD-dependent oxidoreductase</fullName>
    </submittedName>
</protein>
<evidence type="ECO:0000313" key="4">
    <source>
        <dbReference type="Proteomes" id="UP000234479"/>
    </source>
</evidence>
<comment type="caution">
    <text evidence="3">The sequence shown here is derived from an EMBL/GenBank/DDBJ whole genome shotgun (WGS) entry which is preliminary data.</text>
</comment>
<dbReference type="Proteomes" id="UP000234479">
    <property type="component" value="Unassembled WGS sequence"/>
</dbReference>
<keyword evidence="4" id="KW-1185">Reference proteome</keyword>
<dbReference type="AlphaFoldDB" id="A0A2N5DAB7"/>
<dbReference type="PANTHER" id="PTHR13847:SF281">
    <property type="entry name" value="FAD DEPENDENT OXIDOREDUCTASE DOMAIN-CONTAINING PROTEIN"/>
    <property type="match status" value="1"/>
</dbReference>
<dbReference type="SUPFAM" id="SSF51905">
    <property type="entry name" value="FAD/NAD(P)-binding domain"/>
    <property type="match status" value="1"/>
</dbReference>
<evidence type="ECO:0000259" key="2">
    <source>
        <dbReference type="Pfam" id="PF01266"/>
    </source>
</evidence>
<dbReference type="GO" id="GO:0005737">
    <property type="term" value="C:cytoplasm"/>
    <property type="evidence" value="ECO:0007669"/>
    <property type="project" value="TreeGrafter"/>
</dbReference>
<organism evidence="3 4">
    <name type="scientific">Caulobacter zeae</name>
    <dbReference type="NCBI Taxonomy" id="2055137"/>
    <lineage>
        <taxon>Bacteria</taxon>
        <taxon>Pseudomonadati</taxon>
        <taxon>Pseudomonadota</taxon>
        <taxon>Alphaproteobacteria</taxon>
        <taxon>Caulobacterales</taxon>
        <taxon>Caulobacteraceae</taxon>
        <taxon>Caulobacter</taxon>
    </lineage>
</organism>